<keyword evidence="3" id="KW-0862">Zinc</keyword>
<organism evidence="8 9">
    <name type="scientific">Plectus sambesii</name>
    <dbReference type="NCBI Taxonomy" id="2011161"/>
    <lineage>
        <taxon>Eukaryota</taxon>
        <taxon>Metazoa</taxon>
        <taxon>Ecdysozoa</taxon>
        <taxon>Nematoda</taxon>
        <taxon>Chromadorea</taxon>
        <taxon>Plectida</taxon>
        <taxon>Plectina</taxon>
        <taxon>Plectoidea</taxon>
        <taxon>Plectidae</taxon>
        <taxon>Plectus</taxon>
    </lineage>
</organism>
<evidence type="ECO:0000256" key="6">
    <source>
        <dbReference type="SAM" id="MobiDB-lite"/>
    </source>
</evidence>
<dbReference type="WBParaSite" id="PSAMB.scaffold61size89802.g1189.t1">
    <property type="protein sequence ID" value="PSAMB.scaffold61size89802.g1189.t1"/>
    <property type="gene ID" value="PSAMB.scaffold61size89802.g1189"/>
</dbReference>
<dbReference type="GO" id="GO:0006355">
    <property type="term" value="P:regulation of DNA-templated transcription"/>
    <property type="evidence" value="ECO:0007669"/>
    <property type="project" value="InterPro"/>
</dbReference>
<name>A0A914X6B9_9BILA</name>
<dbReference type="SMART" id="SM00355">
    <property type="entry name" value="ZnF_C2H2"/>
    <property type="match status" value="3"/>
</dbReference>
<evidence type="ECO:0000259" key="7">
    <source>
        <dbReference type="PROSITE" id="PS50157"/>
    </source>
</evidence>
<dbReference type="Pfam" id="PF12756">
    <property type="entry name" value="zf-C2H2_2"/>
    <property type="match status" value="2"/>
</dbReference>
<dbReference type="PROSITE" id="PS00028">
    <property type="entry name" value="ZINC_FINGER_C2H2_1"/>
    <property type="match status" value="2"/>
</dbReference>
<dbReference type="InterPro" id="IPR036236">
    <property type="entry name" value="Znf_C2H2_sf"/>
</dbReference>
<keyword evidence="1" id="KW-0479">Metal-binding</keyword>
<dbReference type="PROSITE" id="PS50157">
    <property type="entry name" value="ZINC_FINGER_C2H2_2"/>
    <property type="match status" value="1"/>
</dbReference>
<dbReference type="GO" id="GO:0008270">
    <property type="term" value="F:zinc ion binding"/>
    <property type="evidence" value="ECO:0007669"/>
    <property type="project" value="UniProtKB-KW"/>
</dbReference>
<dbReference type="PANTHER" id="PTHR13267">
    <property type="entry name" value="ZINC FINGER PROTEIN 277"/>
    <property type="match status" value="1"/>
</dbReference>
<keyword evidence="2 5" id="KW-0863">Zinc-finger</keyword>
<feature type="region of interest" description="Disordered" evidence="6">
    <location>
        <begin position="319"/>
        <end position="359"/>
    </location>
</feature>
<evidence type="ECO:0000256" key="4">
    <source>
        <dbReference type="ARBA" id="ARBA00034119"/>
    </source>
</evidence>
<dbReference type="InterPro" id="IPR018737">
    <property type="entry name" value="DREAM_LIN52"/>
</dbReference>
<comment type="similarity">
    <text evidence="4">Belongs to the ZNF277 family.</text>
</comment>
<evidence type="ECO:0000256" key="5">
    <source>
        <dbReference type="PROSITE-ProRule" id="PRU00042"/>
    </source>
</evidence>
<dbReference type="InterPro" id="IPR013087">
    <property type="entry name" value="Znf_C2H2_type"/>
</dbReference>
<proteinExistence type="inferred from homology"/>
<reference evidence="9" key="1">
    <citation type="submission" date="2022-11" db="UniProtKB">
        <authorList>
            <consortium name="WormBaseParasite"/>
        </authorList>
    </citation>
    <scope>IDENTIFICATION</scope>
</reference>
<protein>
    <submittedName>
        <fullName evidence="9">C2H2-type domain-containing protein</fullName>
    </submittedName>
</protein>
<dbReference type="Proteomes" id="UP000887566">
    <property type="component" value="Unplaced"/>
</dbReference>
<dbReference type="SUPFAM" id="SSF57667">
    <property type="entry name" value="beta-beta-alpha zinc fingers"/>
    <property type="match status" value="2"/>
</dbReference>
<dbReference type="Pfam" id="PF10044">
    <property type="entry name" value="LIN52"/>
    <property type="match status" value="1"/>
</dbReference>
<dbReference type="InterPro" id="IPR040048">
    <property type="entry name" value="ZNF277"/>
</dbReference>
<dbReference type="PANTHER" id="PTHR13267:SF3">
    <property type="entry name" value="ZINC FINGER PROTEIN 277"/>
    <property type="match status" value="1"/>
</dbReference>
<keyword evidence="8" id="KW-1185">Reference proteome</keyword>
<feature type="domain" description="C2H2-type" evidence="7">
    <location>
        <begin position="110"/>
        <end position="139"/>
    </location>
</feature>
<dbReference type="AlphaFoldDB" id="A0A914X6B9"/>
<dbReference type="InterPro" id="IPR041661">
    <property type="entry name" value="ZN622/Rei1/Reh1_Znf-C2H2"/>
</dbReference>
<evidence type="ECO:0000313" key="8">
    <source>
        <dbReference type="Proteomes" id="UP000887566"/>
    </source>
</evidence>
<dbReference type="GO" id="GO:0070176">
    <property type="term" value="C:DRM complex"/>
    <property type="evidence" value="ECO:0007669"/>
    <property type="project" value="InterPro"/>
</dbReference>
<sequence>MDQKQPPLACTEKIDRASPELWPERVPGAWDFSRQHSSVVPGIKPINRFRTDLDPDDVRLVNELGQLNADQLMEHIKNLQNNAYALGVEEGSVNCVYNAWLYNVAGFITNECIYCEKTFADRTALMEHMRKRQHREVNPKNNYYDKFYIINYLELGKKWLDVLAEDFEDTMPTFVDSDEEEEEESWHEWQEDNLDEDQTRIVCLFCDESFDNAGPMIEHIKAGHDLDLIEKMEEEKMDVYARIKLINYIRKQTYNAICFLCGRDDLGSWQALRKHQADNGHLSKGLPARNLWDTDEHLVPIFDNDHLLWMLESYLDERDAGKAEPPPKTSSEDQMCSEAAAAKVDEVTPEDMPELKDSALCDKELLESLK</sequence>
<accession>A0A914X6B9</accession>
<evidence type="ECO:0000256" key="3">
    <source>
        <dbReference type="ARBA" id="ARBA00022833"/>
    </source>
</evidence>
<evidence type="ECO:0000256" key="2">
    <source>
        <dbReference type="ARBA" id="ARBA00022771"/>
    </source>
</evidence>
<evidence type="ECO:0000313" key="9">
    <source>
        <dbReference type="WBParaSite" id="PSAMB.scaffold61size89802.g1189.t1"/>
    </source>
</evidence>
<evidence type="ECO:0000256" key="1">
    <source>
        <dbReference type="ARBA" id="ARBA00022723"/>
    </source>
</evidence>